<gene>
    <name evidence="3" type="primary">LOC115028453</name>
</gene>
<feature type="region of interest" description="Disordered" evidence="1">
    <location>
        <begin position="662"/>
        <end position="681"/>
    </location>
</feature>
<feature type="compositionally biased region" description="Polar residues" evidence="1">
    <location>
        <begin position="1258"/>
        <end position="1289"/>
    </location>
</feature>
<evidence type="ECO:0000313" key="3">
    <source>
        <dbReference type="RefSeq" id="XP_029318100.1"/>
    </source>
</evidence>
<evidence type="ECO:0000313" key="2">
    <source>
        <dbReference type="Proteomes" id="UP000504630"/>
    </source>
</evidence>
<feature type="compositionally biased region" description="Basic and acidic residues" evidence="1">
    <location>
        <begin position="1339"/>
        <end position="1359"/>
    </location>
</feature>
<feature type="region of interest" description="Disordered" evidence="1">
    <location>
        <begin position="786"/>
        <end position="805"/>
    </location>
</feature>
<feature type="region of interest" description="Disordered" evidence="1">
    <location>
        <begin position="182"/>
        <end position="244"/>
    </location>
</feature>
<feature type="compositionally biased region" description="Low complexity" evidence="1">
    <location>
        <begin position="1290"/>
        <end position="1300"/>
    </location>
</feature>
<feature type="compositionally biased region" description="Low complexity" evidence="1">
    <location>
        <begin position="1189"/>
        <end position="1198"/>
    </location>
</feature>
<feature type="compositionally biased region" description="Polar residues" evidence="1">
    <location>
        <begin position="1036"/>
        <end position="1046"/>
    </location>
</feature>
<dbReference type="RefSeq" id="XP_029318100.1">
    <property type="nucleotide sequence ID" value="XM_029462240.1"/>
</dbReference>
<feature type="compositionally biased region" description="Polar residues" evidence="1">
    <location>
        <begin position="186"/>
        <end position="196"/>
    </location>
</feature>
<dbReference type="InParanoid" id="A0A6J2S8X3"/>
<feature type="compositionally biased region" description="Basic residues" evidence="1">
    <location>
        <begin position="1047"/>
        <end position="1068"/>
    </location>
</feature>
<feature type="region of interest" description="Disordered" evidence="1">
    <location>
        <begin position="733"/>
        <end position="767"/>
    </location>
</feature>
<feature type="compositionally biased region" description="Polar residues" evidence="1">
    <location>
        <begin position="208"/>
        <end position="217"/>
    </location>
</feature>
<sequence length="1409" mass="155732">MTSPHDINVEPKPVVHSENGQQNNMVVTQYPGVAYGPAQLQQGNAQSRQHFQGLHHQQNLQSSIVDTIPGDSACTSQKRFNKISREGNVNSSACVSAQHGNNNGTSSNKNSVKHVDCSNVLGPFLKGSNLSNNTGLQRRHSNSALSAATNTAAQTFPLQYQYSPLTAGKWQTSSPQLSALVKENPSDSQTFTTPSSSRHERHRKGSLASLSCVQTKTRNVDHLGGTSSHQRQVSSPSGETELPTDEDIHAFIAKSLKYFWTITNDVHSNNGDRDSTLQSDSMQKVDSFAHRPTTSASYKEDAERQSLNYAMIEEFPTVVGPAVEGGSKASECAASEKHSTEYPQIMTKVSATCTKNEDGRPVVAKAVPGLTWDEVTEKQLSSMFNGSLSEDTYKSLRLNIHNNLDDEGQVPGVSWALKHVIEKGDAALKPVEAVGSDSVQDMTDVSEDLQTRSSSVVSQNITLEPTSLMENQDAKKNIDDQQHYTNIYSSVDEIQIHNVVSIPTNYSDGLSNLRSSEGARKNACSVLSQTDLSLALSENEVKSHAPLSEVPFVKQYEDITDDESQLSNTEHEELSFLAGLEDSQHDEESPPECMAVASSTQVREPTDEQSPFENEGAGHVTKWDSERPSNSVSCSPFSCCDDDDDEDYMLCIPLTISDLTFESEDEDQDRHEKNVLDGGETGDPVTLCYSSPTHCQSLKQVLASVSSPLKVFDTPASFCEAMRPKKICEASGWSSHKHEMDSEGERPAPQNKRESVESCDTEDSCDYSSATENNYLTVSRKLLKKRAAPKLSDDSGSESEGYEGTYVQQGQTSTVDMSGCMQRHSPQIEAKDCCSKDVQPKTNGLNIPKNEDIIIISDSDDESDQSEDESDQSEDESGKKQTKRKRLFSSSSEDSVSPSSQQRHWPKTVDSLCGTVEEKFKINRLPSAESPATKRQSKCFDTPVEEEMLDAYSNLSRSTGKSGELFKTKAASAHIQHKTNSIIVIDPDTENDDNDDEKPSRKRFLSSGSDSDQKRRSHKTVDSDYEIAKEKHQETRPSSADTSNSRHQSKLHNTQHKTTRPTTTKRRVVFHDSDKEVKKSHFRKKKASTKRIHSSGSEDCGNELFATKNRRLTETDDRLCRDANEKAKKSRLSFEDSPEKQSQSVDKKADSTLGSNPVIPRLAFVKPSQPNKDLLTLFKEPRDGTLSPKASTASSKKTYSLEKEFKLLKPKPANDGQHAIKNNVQANVQKQYRRQLSLPMQEGSSTSFMSSIGKLSEARQSSSSRDLSGENTTSSRLPASKQSTSIPRHSSSSKLQRSLSYTNPSTPNSSCTPTKSPSPMQSSASKQVAKVWKNGYFPTRKDKKSEENLRTRNDHHDGARILSNNSHKSATPMMKKAKCDAIQLTKARSRDVPRKRRYYGGEGYKWSEK</sequence>
<dbReference type="GeneID" id="115028453"/>
<reference evidence="3" key="1">
    <citation type="submission" date="2025-08" db="UniProtKB">
        <authorList>
            <consortium name="RefSeq"/>
        </authorList>
    </citation>
    <scope>IDENTIFICATION</scope>
</reference>
<accession>A0A6J2S8X3</accession>
<protein>
    <submittedName>
        <fullName evidence="3">Uncharacterized protein LOC115028453 isoform X1</fullName>
    </submittedName>
</protein>
<name>A0A6J2S8X3_COTGO</name>
<evidence type="ECO:0000256" key="1">
    <source>
        <dbReference type="SAM" id="MobiDB-lite"/>
    </source>
</evidence>
<feature type="region of interest" description="Disordered" evidence="1">
    <location>
        <begin position="858"/>
        <end position="941"/>
    </location>
</feature>
<feature type="compositionally biased region" description="Low complexity" evidence="1">
    <location>
        <begin position="889"/>
        <end position="900"/>
    </location>
</feature>
<feature type="compositionally biased region" description="Acidic residues" evidence="1">
    <location>
        <begin position="987"/>
        <end position="996"/>
    </location>
</feature>
<feature type="compositionally biased region" description="Polar residues" evidence="1">
    <location>
        <begin position="603"/>
        <end position="612"/>
    </location>
</feature>
<organism evidence="2 3">
    <name type="scientific">Cottoperca gobio</name>
    <name type="common">Frogmouth</name>
    <name type="synonym">Aphritis gobio</name>
    <dbReference type="NCBI Taxonomy" id="56716"/>
    <lineage>
        <taxon>Eukaryota</taxon>
        <taxon>Metazoa</taxon>
        <taxon>Chordata</taxon>
        <taxon>Craniata</taxon>
        <taxon>Vertebrata</taxon>
        <taxon>Euteleostomi</taxon>
        <taxon>Actinopterygii</taxon>
        <taxon>Neopterygii</taxon>
        <taxon>Teleostei</taxon>
        <taxon>Neoteleostei</taxon>
        <taxon>Acanthomorphata</taxon>
        <taxon>Eupercaria</taxon>
        <taxon>Perciformes</taxon>
        <taxon>Notothenioidei</taxon>
        <taxon>Bovichtidae</taxon>
        <taxon>Cottoperca</taxon>
    </lineage>
</organism>
<feature type="compositionally biased region" description="Polar residues" evidence="1">
    <location>
        <begin position="1301"/>
        <end position="1326"/>
    </location>
</feature>
<feature type="region of interest" description="Disordered" evidence="1">
    <location>
        <begin position="971"/>
        <end position="1223"/>
    </location>
</feature>
<feature type="region of interest" description="Disordered" evidence="1">
    <location>
        <begin position="603"/>
        <end position="625"/>
    </location>
</feature>
<dbReference type="KEGG" id="cgob:115028453"/>
<feature type="compositionally biased region" description="Basic and acidic residues" evidence="1">
    <location>
        <begin position="1069"/>
        <end position="1079"/>
    </location>
</feature>
<proteinExistence type="predicted"/>
<feature type="compositionally biased region" description="Basic residues" evidence="1">
    <location>
        <begin position="1080"/>
        <end position="1093"/>
    </location>
</feature>
<feature type="compositionally biased region" description="Polar residues" evidence="1">
    <location>
        <begin position="225"/>
        <end position="238"/>
    </location>
</feature>
<feature type="compositionally biased region" description="Basic and acidic residues" evidence="1">
    <location>
        <begin position="1111"/>
        <end position="1150"/>
    </location>
</feature>
<dbReference type="Proteomes" id="UP000504630">
    <property type="component" value="Chromosome 23"/>
</dbReference>
<feature type="compositionally biased region" description="Basic and acidic residues" evidence="1">
    <location>
        <begin position="736"/>
        <end position="756"/>
    </location>
</feature>
<feature type="compositionally biased region" description="Basic and acidic residues" evidence="1">
    <location>
        <begin position="1011"/>
        <end position="1035"/>
    </location>
</feature>
<feature type="compositionally biased region" description="Acidic residues" evidence="1">
    <location>
        <begin position="858"/>
        <end position="875"/>
    </location>
</feature>
<keyword evidence="2" id="KW-1185">Reference proteome</keyword>
<dbReference type="OrthoDB" id="8757553at2759"/>
<feature type="region of interest" description="Disordered" evidence="1">
    <location>
        <begin position="1238"/>
        <end position="1374"/>
    </location>
</feature>